<feature type="region of interest" description="Disordered" evidence="2">
    <location>
        <begin position="287"/>
        <end position="318"/>
    </location>
</feature>
<keyword evidence="1" id="KW-0645">Protease</keyword>
<dbReference type="PROSITE" id="PS51365">
    <property type="entry name" value="RENAL_DIPEPTIDASE_2"/>
    <property type="match status" value="1"/>
</dbReference>
<sequence>MFQFWSAYVPCDSQYKDAVQLTLEQINVIKRLVEIYSPEISFATSAEERRQGSTSTRFGGVVDYRASFVLSLIAQDGEIEARVLQSVGKVCWRKSRVEGELSGPKLPVPNPHPMRGKVIILSAEAGSSQQPSLPLCRLIIPVDLQRRMAIVSLGTLQNRHVKVPPRGSHVVRFKIIDIVIQHHRLQPTVKRTSGKTLHAANPAGVIASTPRSSANTRGLFAPVTALLYPAMIFLFHASLNPAPVQAFMWTCPVASAIYGFLDPSVHVAAEGYFGRFYDLNGRPPAGESETLVQKKRAESKRRTQERKIINEVDNKETL</sequence>
<dbReference type="EC" id="3.4.13.19" evidence="1"/>
<keyword evidence="1" id="KW-0862">Zinc</keyword>
<keyword evidence="1" id="KW-0325">Glycoprotein</keyword>
<keyword evidence="1" id="KW-0336">GPI-anchor</keyword>
<dbReference type="PANTHER" id="PTHR10443:SF12">
    <property type="entry name" value="DIPEPTIDASE"/>
    <property type="match status" value="1"/>
</dbReference>
<evidence type="ECO:0000256" key="1">
    <source>
        <dbReference type="RuleBase" id="RU341113"/>
    </source>
</evidence>
<dbReference type="GO" id="GO:0006508">
    <property type="term" value="P:proteolysis"/>
    <property type="evidence" value="ECO:0007669"/>
    <property type="project" value="UniProtKB-KW"/>
</dbReference>
<keyword evidence="1" id="KW-0449">Lipoprotein</keyword>
<comment type="cofactor">
    <cofactor evidence="1">
        <name>Zn(2+)</name>
        <dbReference type="ChEBI" id="CHEBI:29105"/>
    </cofactor>
</comment>
<dbReference type="AlphaFoldDB" id="A0A7R9IRA2"/>
<keyword evidence="1" id="KW-1015">Disulfide bond</keyword>
<organism evidence="3">
    <name type="scientific">Timema tahoe</name>
    <dbReference type="NCBI Taxonomy" id="61484"/>
    <lineage>
        <taxon>Eukaryota</taxon>
        <taxon>Metazoa</taxon>
        <taxon>Ecdysozoa</taxon>
        <taxon>Arthropoda</taxon>
        <taxon>Hexapoda</taxon>
        <taxon>Insecta</taxon>
        <taxon>Pterygota</taxon>
        <taxon>Neoptera</taxon>
        <taxon>Polyneoptera</taxon>
        <taxon>Phasmatodea</taxon>
        <taxon>Timematodea</taxon>
        <taxon>Timematoidea</taxon>
        <taxon>Timematidae</taxon>
        <taxon>Timema</taxon>
    </lineage>
</organism>
<dbReference type="Pfam" id="PF01244">
    <property type="entry name" value="Peptidase_M19"/>
    <property type="match status" value="1"/>
</dbReference>
<name>A0A7R9IRA2_9NEOP</name>
<keyword evidence="1" id="KW-0472">Membrane</keyword>
<keyword evidence="1" id="KW-0482">Metalloprotease</keyword>
<reference evidence="3" key="1">
    <citation type="submission" date="2020-11" db="EMBL/GenBank/DDBJ databases">
        <authorList>
            <person name="Tran Van P."/>
        </authorList>
    </citation>
    <scope>NUCLEOTIDE SEQUENCE</scope>
</reference>
<dbReference type="InterPro" id="IPR008257">
    <property type="entry name" value="Pept_M19"/>
</dbReference>
<comment type="similarity">
    <text evidence="1">Belongs to the metallo-dependent hydrolases superfamily. Peptidase M19 family.</text>
</comment>
<dbReference type="SUPFAM" id="SSF51556">
    <property type="entry name" value="Metallo-dependent hydrolases"/>
    <property type="match status" value="1"/>
</dbReference>
<comment type="subcellular location">
    <subcellularLocation>
        <location evidence="1">Membrane</location>
        <topology evidence="1">Lipid-anchor</topology>
        <topology evidence="1">GPI-anchor</topology>
    </subcellularLocation>
</comment>
<evidence type="ECO:0000256" key="2">
    <source>
        <dbReference type="SAM" id="MobiDB-lite"/>
    </source>
</evidence>
<proteinExistence type="inferred from homology"/>
<comment type="catalytic activity">
    <reaction evidence="1">
        <text>an L-aminoacyl-L-amino acid + H2O = 2 an L-alpha-amino acid</text>
        <dbReference type="Rhea" id="RHEA:48940"/>
        <dbReference type="ChEBI" id="CHEBI:15377"/>
        <dbReference type="ChEBI" id="CHEBI:59869"/>
        <dbReference type="ChEBI" id="CHEBI:77460"/>
        <dbReference type="EC" id="3.4.13.19"/>
    </reaction>
</comment>
<evidence type="ECO:0000313" key="3">
    <source>
        <dbReference type="EMBL" id="CAD7462990.1"/>
    </source>
</evidence>
<dbReference type="EMBL" id="OE006998">
    <property type="protein sequence ID" value="CAD7462990.1"/>
    <property type="molecule type" value="Genomic_DNA"/>
</dbReference>
<dbReference type="GO" id="GO:0046872">
    <property type="term" value="F:metal ion binding"/>
    <property type="evidence" value="ECO:0007669"/>
    <property type="project" value="UniProtKB-UniRule"/>
</dbReference>
<keyword evidence="1" id="KW-0224">Dipeptidase</keyword>
<dbReference type="GO" id="GO:0070573">
    <property type="term" value="F:metallodipeptidase activity"/>
    <property type="evidence" value="ECO:0007669"/>
    <property type="project" value="InterPro"/>
</dbReference>
<accession>A0A7R9IRA2</accession>
<dbReference type="Gene3D" id="3.20.20.140">
    <property type="entry name" value="Metal-dependent hydrolases"/>
    <property type="match status" value="1"/>
</dbReference>
<gene>
    <name evidence="3" type="ORF">TTEB3V08_LOCUS10877</name>
</gene>
<protein>
    <recommendedName>
        <fullName evidence="1">Dipeptidase</fullName>
        <ecNumber evidence="1">3.4.13.19</ecNumber>
    </recommendedName>
</protein>
<feature type="compositionally biased region" description="Basic and acidic residues" evidence="2">
    <location>
        <begin position="300"/>
        <end position="318"/>
    </location>
</feature>
<dbReference type="GO" id="GO:0098552">
    <property type="term" value="C:side of membrane"/>
    <property type="evidence" value="ECO:0007669"/>
    <property type="project" value="UniProtKB-KW"/>
</dbReference>
<keyword evidence="1" id="KW-0479">Metal-binding</keyword>
<dbReference type="PANTHER" id="PTHR10443">
    <property type="entry name" value="MICROSOMAL DIPEPTIDASE"/>
    <property type="match status" value="1"/>
</dbReference>
<dbReference type="InterPro" id="IPR032466">
    <property type="entry name" value="Metal_Hydrolase"/>
</dbReference>
<comment type="subunit">
    <text evidence="1">Homodimer; disulfide-linked.</text>
</comment>
<keyword evidence="1" id="KW-0378">Hydrolase</keyword>